<evidence type="ECO:0000313" key="1">
    <source>
        <dbReference type="EMBL" id="BBX89159.1"/>
    </source>
</evidence>
<name>A0ABM7IQT7_9MYCO</name>
<gene>
    <name evidence="1" type="ORF">MBOE_08080</name>
</gene>
<protein>
    <submittedName>
        <fullName evidence="1">Uncharacterized protein</fullName>
    </submittedName>
</protein>
<reference evidence="1 2" key="1">
    <citation type="journal article" date="2019" name="Emerg. Microbes Infect.">
        <title>Comprehensive subspecies identification of 175 nontuberculous mycobacteria species based on 7547 genomic profiles.</title>
        <authorList>
            <person name="Matsumoto Y."/>
            <person name="Kinjo T."/>
            <person name="Motooka D."/>
            <person name="Nabeya D."/>
            <person name="Jung N."/>
            <person name="Uechi K."/>
            <person name="Horii T."/>
            <person name="Iida T."/>
            <person name="Fujita J."/>
            <person name="Nakamura S."/>
        </authorList>
    </citation>
    <scope>NUCLEOTIDE SEQUENCE [LARGE SCALE GENOMIC DNA]</scope>
    <source>
        <strain evidence="1 2">JCM 15653</strain>
    </source>
</reference>
<keyword evidence="2" id="KW-1185">Reference proteome</keyword>
<organism evidence="1 2">
    <name type="scientific">Mycolicibacterium boenickei</name>
    <dbReference type="NCBI Taxonomy" id="146017"/>
    <lineage>
        <taxon>Bacteria</taxon>
        <taxon>Bacillati</taxon>
        <taxon>Actinomycetota</taxon>
        <taxon>Actinomycetes</taxon>
        <taxon>Mycobacteriales</taxon>
        <taxon>Mycobacteriaceae</taxon>
        <taxon>Mycolicibacterium</taxon>
    </lineage>
</organism>
<accession>A0ABM7IQT7</accession>
<evidence type="ECO:0000313" key="2">
    <source>
        <dbReference type="Proteomes" id="UP000466683"/>
    </source>
</evidence>
<proteinExistence type="predicted"/>
<sequence>MAGLPAARFGHANSMSVTAFQDLPLADRDREWDGDAADKRVRKWAGAQDEPNQKYRDAHVWYDKDQKDNFTAYKLLIADVIGGKLEAVPRGVMAAGGIMDGARGGVDLPKGDIDRVKSHLAKYYEKMGETAPWNRD</sequence>
<dbReference type="EMBL" id="AP022579">
    <property type="protein sequence ID" value="BBX89159.1"/>
    <property type="molecule type" value="Genomic_DNA"/>
</dbReference>
<dbReference type="Proteomes" id="UP000466683">
    <property type="component" value="Chromosome"/>
</dbReference>